<dbReference type="PANTHER" id="PTHR48475:SF2">
    <property type="entry name" value="RIBONUCLEASE H"/>
    <property type="match status" value="1"/>
</dbReference>
<keyword evidence="2" id="KW-0808">Transferase</keyword>
<protein>
    <submittedName>
        <fullName evidence="2">Reverse transcriptase domain-containing protein</fullName>
    </submittedName>
</protein>
<gene>
    <name evidence="2" type="ORF">Tco_0909463</name>
</gene>
<name>A0ABQ5CTD3_9ASTR</name>
<evidence type="ECO:0000313" key="3">
    <source>
        <dbReference type="Proteomes" id="UP001151760"/>
    </source>
</evidence>
<reference evidence="2" key="2">
    <citation type="submission" date="2022-01" db="EMBL/GenBank/DDBJ databases">
        <authorList>
            <person name="Yamashiro T."/>
            <person name="Shiraishi A."/>
            <person name="Satake H."/>
            <person name="Nakayama K."/>
        </authorList>
    </citation>
    <scope>NUCLEOTIDE SEQUENCE</scope>
</reference>
<dbReference type="GO" id="GO:0003964">
    <property type="term" value="F:RNA-directed DNA polymerase activity"/>
    <property type="evidence" value="ECO:0007669"/>
    <property type="project" value="UniProtKB-KW"/>
</dbReference>
<feature type="region of interest" description="Disordered" evidence="1">
    <location>
        <begin position="49"/>
        <end position="69"/>
    </location>
</feature>
<dbReference type="EMBL" id="BQNB010014523">
    <property type="protein sequence ID" value="GJT29188.1"/>
    <property type="molecule type" value="Genomic_DNA"/>
</dbReference>
<comment type="caution">
    <text evidence="2">The sequence shown here is derived from an EMBL/GenBank/DDBJ whole genome shotgun (WGS) entry which is preliminary data.</text>
</comment>
<keyword evidence="2" id="KW-0548">Nucleotidyltransferase</keyword>
<dbReference type="Gene3D" id="3.30.420.10">
    <property type="entry name" value="Ribonuclease H-like superfamily/Ribonuclease H"/>
    <property type="match status" value="1"/>
</dbReference>
<proteinExistence type="predicted"/>
<evidence type="ECO:0000256" key="1">
    <source>
        <dbReference type="SAM" id="MobiDB-lite"/>
    </source>
</evidence>
<keyword evidence="3" id="KW-1185">Reference proteome</keyword>
<reference evidence="2" key="1">
    <citation type="journal article" date="2022" name="Int. J. Mol. Sci.">
        <title>Draft Genome of Tanacetum Coccineum: Genomic Comparison of Closely Related Tanacetum-Family Plants.</title>
        <authorList>
            <person name="Yamashiro T."/>
            <person name="Shiraishi A."/>
            <person name="Nakayama K."/>
            <person name="Satake H."/>
        </authorList>
    </citation>
    <scope>NUCLEOTIDE SEQUENCE</scope>
</reference>
<organism evidence="2 3">
    <name type="scientific">Tanacetum coccineum</name>
    <dbReference type="NCBI Taxonomy" id="301880"/>
    <lineage>
        <taxon>Eukaryota</taxon>
        <taxon>Viridiplantae</taxon>
        <taxon>Streptophyta</taxon>
        <taxon>Embryophyta</taxon>
        <taxon>Tracheophyta</taxon>
        <taxon>Spermatophyta</taxon>
        <taxon>Magnoliopsida</taxon>
        <taxon>eudicotyledons</taxon>
        <taxon>Gunneridae</taxon>
        <taxon>Pentapetalae</taxon>
        <taxon>asterids</taxon>
        <taxon>campanulids</taxon>
        <taxon>Asterales</taxon>
        <taxon>Asteraceae</taxon>
        <taxon>Asteroideae</taxon>
        <taxon>Anthemideae</taxon>
        <taxon>Anthemidinae</taxon>
        <taxon>Tanacetum</taxon>
    </lineage>
</organism>
<keyword evidence="2" id="KW-0695">RNA-directed DNA polymerase</keyword>
<feature type="compositionally biased region" description="Basic and acidic residues" evidence="1">
    <location>
        <begin position="60"/>
        <end position="69"/>
    </location>
</feature>
<dbReference type="InterPro" id="IPR036397">
    <property type="entry name" value="RNaseH_sf"/>
</dbReference>
<sequence length="175" mass="20709">MEGIKTRLGRERKGWVDELPNVLCANRTSLKTSNGETPYSLTFKSEAIIPEKNQHGHTPNNDDQRREGNEEEMRLNLDLLTERREAAAIREARYKMKMEQYYNKRVRPVSFKVGEYVYRKNEASRVENLGKIGPKREGPYLVVEVYQNDSYKVRTMDDREVPRVWHAINLRKFYL</sequence>
<dbReference type="PANTHER" id="PTHR48475">
    <property type="entry name" value="RIBONUCLEASE H"/>
    <property type="match status" value="1"/>
</dbReference>
<evidence type="ECO:0000313" key="2">
    <source>
        <dbReference type="EMBL" id="GJT29188.1"/>
    </source>
</evidence>
<dbReference type="Proteomes" id="UP001151760">
    <property type="component" value="Unassembled WGS sequence"/>
</dbReference>
<accession>A0ABQ5CTD3</accession>